<comment type="caution">
    <text evidence="3">The sequence shown here is derived from an EMBL/GenBank/DDBJ whole genome shotgun (WGS) entry which is preliminary data.</text>
</comment>
<evidence type="ECO:0000313" key="3">
    <source>
        <dbReference type="EMBL" id="KAF4722724.1"/>
    </source>
</evidence>
<dbReference type="AlphaFoldDB" id="A0A7J6RPV6"/>
<evidence type="ECO:0000313" key="4">
    <source>
        <dbReference type="Proteomes" id="UP000574390"/>
    </source>
</evidence>
<evidence type="ECO:0000256" key="1">
    <source>
        <dbReference type="SAM" id="MobiDB-lite"/>
    </source>
</evidence>
<feature type="region of interest" description="Disordered" evidence="1">
    <location>
        <begin position="400"/>
        <end position="449"/>
    </location>
</feature>
<feature type="signal peptide" evidence="2">
    <location>
        <begin position="1"/>
        <end position="18"/>
    </location>
</feature>
<proteinExistence type="predicted"/>
<dbReference type="EMBL" id="JABANM010020504">
    <property type="protein sequence ID" value="KAF4722724.1"/>
    <property type="molecule type" value="Genomic_DNA"/>
</dbReference>
<feature type="region of interest" description="Disordered" evidence="1">
    <location>
        <begin position="241"/>
        <end position="329"/>
    </location>
</feature>
<reference evidence="3 4" key="1">
    <citation type="submission" date="2020-04" db="EMBL/GenBank/DDBJ databases">
        <title>Perkinsus olseni comparative genomics.</title>
        <authorList>
            <person name="Bogema D.R."/>
        </authorList>
    </citation>
    <scope>NUCLEOTIDE SEQUENCE [LARGE SCALE GENOMIC DNA]</scope>
    <source>
        <strain evidence="3">ATCC PRA-205</strain>
    </source>
</reference>
<gene>
    <name evidence="3" type="ORF">FOZ62_001166</name>
</gene>
<accession>A0A7J6RPV6</accession>
<name>A0A7J6RPV6_PEROL</name>
<dbReference type="Proteomes" id="UP000574390">
    <property type="component" value="Unassembled WGS sequence"/>
</dbReference>
<feature type="compositionally biased region" description="Acidic residues" evidence="1">
    <location>
        <begin position="279"/>
        <end position="292"/>
    </location>
</feature>
<organism evidence="3 4">
    <name type="scientific">Perkinsus olseni</name>
    <name type="common">Perkinsus atlanticus</name>
    <dbReference type="NCBI Taxonomy" id="32597"/>
    <lineage>
        <taxon>Eukaryota</taxon>
        <taxon>Sar</taxon>
        <taxon>Alveolata</taxon>
        <taxon>Perkinsozoa</taxon>
        <taxon>Perkinsea</taxon>
        <taxon>Perkinsida</taxon>
        <taxon>Perkinsidae</taxon>
        <taxon>Perkinsus</taxon>
    </lineage>
</organism>
<feature type="region of interest" description="Disordered" evidence="1">
    <location>
        <begin position="360"/>
        <end position="385"/>
    </location>
</feature>
<feature type="non-terminal residue" evidence="3">
    <location>
        <position position="1"/>
    </location>
</feature>
<keyword evidence="2" id="KW-0732">Signal</keyword>
<feature type="compositionally biased region" description="Basic residues" evidence="1">
    <location>
        <begin position="367"/>
        <end position="380"/>
    </location>
</feature>
<evidence type="ECO:0000256" key="2">
    <source>
        <dbReference type="SAM" id="SignalP"/>
    </source>
</evidence>
<feature type="compositionally biased region" description="Basic and acidic residues" evidence="1">
    <location>
        <begin position="400"/>
        <end position="441"/>
    </location>
</feature>
<feature type="chain" id="PRO_5029844643" evidence="2">
    <location>
        <begin position="19"/>
        <end position="449"/>
    </location>
</feature>
<protein>
    <submittedName>
        <fullName evidence="3">Uncharacterized protein</fullName>
    </submittedName>
</protein>
<sequence length="449" mass="50714">MLLLLGTLLSSLLWPINAQTVGKYFYYDTLRYFIYVDISEEKKINLMLLCFSAKVIEAGPYNLTATRSHQEYMIDYSGSQDVPSVLFDKIRKLCPDLHPFDSDLRTVTQTSGDTFSVTFENKQLTLMRYAHRLVANTFRYTSERMNVDIIIDKDEKAKFTVECRKYTVEAEFLLVLNPVSHPYWVYDFTNEVGTQIPGVADAVICVLCKKRVKTGRMWAIHSKTPQHQHLLQRLELALLSKESQPAQKQTEAKDKEEDEKPEEAGEEPRDAGLLGAGYSDDDDGESEGEEEGNEKKKEETPPVDDVIIPPPRKAAENEVIGPIPANEDLLDTDDIRNYVTAELAGLVVSGTEFEYDVGDAAAEGGKGKRKRRPAPKKKKSLATSALPEGFFDDEDKAAEVFGREAPSKRRSKDMQRDMRKLELQLDAGDRRQLVEGNARVEEDSDIITD</sequence>